<dbReference type="GeneID" id="55815430"/>
<proteinExistence type="predicted"/>
<reference evidence="1 2" key="1">
    <citation type="submission" date="2019-11" db="EMBL/GenBank/DDBJ databases">
        <authorList>
            <person name="Donovan J."/>
            <person name="Schaffer R."/>
            <person name="Bae M.S."/>
            <person name="Gitobu P.N."/>
            <person name="Guan P."/>
            <person name="Olavarrieta M.P."/>
            <person name="Perez Cortez K."/>
            <person name="Tozier F.G."/>
            <person name="Vasilopoulos H."/>
            <person name="Zhang S."/>
            <person name="Kapinos A."/>
            <person name="Freise A.C."/>
            <person name="Moberg-Parker J."/>
            <person name="Garlena R.A."/>
            <person name="Russell D.A."/>
            <person name="Pope W.H."/>
            <person name="Jacobs-Sera D."/>
            <person name="Hatfull G.F."/>
        </authorList>
    </citation>
    <scope>NUCLEOTIDE SEQUENCE [LARGE SCALE GENOMIC DNA]</scope>
</reference>
<name>A0A6B9J7M5_9CAUD</name>
<protein>
    <submittedName>
        <fullName evidence="1">Uncharacterized protein</fullName>
    </submittedName>
</protein>
<dbReference type="KEGG" id="vg:55815430"/>
<organism evidence="1 2">
    <name type="scientific">Arthrobacter phage DrYang</name>
    <dbReference type="NCBI Taxonomy" id="2686080"/>
    <lineage>
        <taxon>Viruses</taxon>
        <taxon>Duplodnaviria</taxon>
        <taxon>Heunggongvirae</taxon>
        <taxon>Uroviricota</taxon>
        <taxon>Caudoviricetes</taxon>
        <taxon>Klausavirus</taxon>
        <taxon>Klausavirus dryang</taxon>
    </lineage>
</organism>
<evidence type="ECO:0000313" key="1">
    <source>
        <dbReference type="EMBL" id="QGZ17201.1"/>
    </source>
</evidence>
<dbReference type="EMBL" id="MN703411">
    <property type="protein sequence ID" value="QGZ17201.1"/>
    <property type="molecule type" value="Genomic_DNA"/>
</dbReference>
<sequence>MALVTNGYTYASTNDDLKFLTSLGVPLEDVAHRMGRSEDAVNAMLTKDEPED</sequence>
<dbReference type="RefSeq" id="YP_009886024.1">
    <property type="nucleotide sequence ID" value="NC_049489.1"/>
</dbReference>
<accession>A0A6B9J7M5</accession>
<dbReference type="Proteomes" id="UP000438167">
    <property type="component" value="Segment"/>
</dbReference>
<evidence type="ECO:0000313" key="2">
    <source>
        <dbReference type="Proteomes" id="UP000438167"/>
    </source>
</evidence>
<gene>
    <name evidence="1" type="primary">102</name>
    <name evidence="1" type="ORF">SEA_DRYANG_102</name>
</gene>
<keyword evidence="2" id="KW-1185">Reference proteome</keyword>